<reference evidence="1" key="1">
    <citation type="submission" date="2020-06" db="EMBL/GenBank/DDBJ databases">
        <title>Draft genome of Bugula neritina, a colonial animal packing powerful symbionts and potential medicines.</title>
        <authorList>
            <person name="Rayko M."/>
        </authorList>
    </citation>
    <scope>NUCLEOTIDE SEQUENCE [LARGE SCALE GENOMIC DNA]</scope>
    <source>
        <strain evidence="1">Kwan_BN1</strain>
    </source>
</reference>
<evidence type="ECO:0000313" key="2">
    <source>
        <dbReference type="Proteomes" id="UP000593567"/>
    </source>
</evidence>
<accession>A0A7J7KGR1</accession>
<dbReference type="Proteomes" id="UP000593567">
    <property type="component" value="Unassembled WGS sequence"/>
</dbReference>
<comment type="caution">
    <text evidence="1">The sequence shown here is derived from an EMBL/GenBank/DDBJ whole genome shotgun (WGS) entry which is preliminary data.</text>
</comment>
<keyword evidence="2" id="KW-1185">Reference proteome</keyword>
<evidence type="ECO:0000313" key="1">
    <source>
        <dbReference type="EMBL" id="KAF6037779.1"/>
    </source>
</evidence>
<organism evidence="1 2">
    <name type="scientific">Bugula neritina</name>
    <name type="common">Brown bryozoan</name>
    <name type="synonym">Sertularia neritina</name>
    <dbReference type="NCBI Taxonomy" id="10212"/>
    <lineage>
        <taxon>Eukaryota</taxon>
        <taxon>Metazoa</taxon>
        <taxon>Spiralia</taxon>
        <taxon>Lophotrochozoa</taxon>
        <taxon>Bryozoa</taxon>
        <taxon>Gymnolaemata</taxon>
        <taxon>Cheilostomatida</taxon>
        <taxon>Flustrina</taxon>
        <taxon>Buguloidea</taxon>
        <taxon>Bugulidae</taxon>
        <taxon>Bugula</taxon>
    </lineage>
</organism>
<proteinExistence type="predicted"/>
<protein>
    <submittedName>
        <fullName evidence="1">Uncharacterized protein</fullName>
    </submittedName>
</protein>
<sequence>MWVINGLYRLWFGHDYRSFLMEELRIIVKAANTIGRYTIERVKQIPEARTATHLILFEQIPPDIHLLFPQVTRLNIKRPQISSLQK</sequence>
<gene>
    <name evidence="1" type="ORF">EB796_003910</name>
</gene>
<dbReference type="EMBL" id="VXIV02000518">
    <property type="protein sequence ID" value="KAF6037779.1"/>
    <property type="molecule type" value="Genomic_DNA"/>
</dbReference>
<name>A0A7J7KGR1_BUGNE</name>
<dbReference type="AlphaFoldDB" id="A0A7J7KGR1"/>